<feature type="region of interest" description="Disordered" evidence="1">
    <location>
        <begin position="471"/>
        <end position="514"/>
    </location>
</feature>
<dbReference type="OrthoDB" id="10511725at2759"/>
<accession>A0A8X6QIW4</accession>
<evidence type="ECO:0000313" key="3">
    <source>
        <dbReference type="EMBL" id="GFU21284.1"/>
    </source>
</evidence>
<keyword evidence="2" id="KW-0812">Transmembrane</keyword>
<gene>
    <name evidence="3" type="ORF">NPIL_240571</name>
</gene>
<feature type="region of interest" description="Disordered" evidence="1">
    <location>
        <begin position="268"/>
        <end position="288"/>
    </location>
</feature>
<feature type="region of interest" description="Disordered" evidence="1">
    <location>
        <begin position="103"/>
        <end position="142"/>
    </location>
</feature>
<proteinExistence type="predicted"/>
<dbReference type="AlphaFoldDB" id="A0A8X6QIW4"/>
<keyword evidence="2" id="KW-1133">Transmembrane helix</keyword>
<keyword evidence="2" id="KW-0472">Membrane</keyword>
<evidence type="ECO:0000313" key="4">
    <source>
        <dbReference type="Proteomes" id="UP000887013"/>
    </source>
</evidence>
<feature type="region of interest" description="Disordered" evidence="1">
    <location>
        <begin position="1"/>
        <end position="53"/>
    </location>
</feature>
<feature type="compositionally biased region" description="Polar residues" evidence="1">
    <location>
        <begin position="268"/>
        <end position="277"/>
    </location>
</feature>
<evidence type="ECO:0000256" key="2">
    <source>
        <dbReference type="SAM" id="Phobius"/>
    </source>
</evidence>
<feature type="transmembrane region" description="Helical" evidence="2">
    <location>
        <begin position="523"/>
        <end position="547"/>
    </location>
</feature>
<dbReference type="EMBL" id="BMAW01080820">
    <property type="protein sequence ID" value="GFU21284.1"/>
    <property type="molecule type" value="Genomic_DNA"/>
</dbReference>
<name>A0A8X6QIW4_NEPPI</name>
<keyword evidence="4" id="KW-1185">Reference proteome</keyword>
<protein>
    <submittedName>
        <fullName evidence="3">Uncharacterized protein</fullName>
    </submittedName>
</protein>
<evidence type="ECO:0000256" key="1">
    <source>
        <dbReference type="SAM" id="MobiDB-lite"/>
    </source>
</evidence>
<feature type="compositionally biased region" description="Acidic residues" evidence="1">
    <location>
        <begin position="278"/>
        <end position="288"/>
    </location>
</feature>
<feature type="compositionally biased region" description="Low complexity" evidence="1">
    <location>
        <begin position="107"/>
        <end position="118"/>
    </location>
</feature>
<feature type="compositionally biased region" description="Acidic residues" evidence="1">
    <location>
        <begin position="121"/>
        <end position="137"/>
    </location>
</feature>
<feature type="compositionally biased region" description="Basic residues" evidence="1">
    <location>
        <begin position="14"/>
        <end position="28"/>
    </location>
</feature>
<organism evidence="3 4">
    <name type="scientific">Nephila pilipes</name>
    <name type="common">Giant wood spider</name>
    <name type="synonym">Nephila maculata</name>
    <dbReference type="NCBI Taxonomy" id="299642"/>
    <lineage>
        <taxon>Eukaryota</taxon>
        <taxon>Metazoa</taxon>
        <taxon>Ecdysozoa</taxon>
        <taxon>Arthropoda</taxon>
        <taxon>Chelicerata</taxon>
        <taxon>Arachnida</taxon>
        <taxon>Araneae</taxon>
        <taxon>Araneomorphae</taxon>
        <taxon>Entelegynae</taxon>
        <taxon>Araneoidea</taxon>
        <taxon>Nephilidae</taxon>
        <taxon>Nephila</taxon>
    </lineage>
</organism>
<feature type="compositionally biased region" description="Basic residues" evidence="1">
    <location>
        <begin position="478"/>
        <end position="514"/>
    </location>
</feature>
<dbReference type="Proteomes" id="UP000887013">
    <property type="component" value="Unassembled WGS sequence"/>
</dbReference>
<sequence length="640" mass="74256">MKHALHLNKNSKDNKHKIIVPNHKKLKKGLSVSSETNDGKTHNETDSSTYKKKNSRTINSVLVSKIKVKHSNQNAKKNIVAVTPSHFAHNPYAHNRKNDLKSTLTKNNSVNNDSIISNAAEENDIDDDDTENNDEDYNISRTGSEVSEKILEENPSNRKISKLNRRPETDIRNDNISDDEPYVVAKVYLTTPDSNNNDNIYQSTEVLNNLHANSEDAEVIEQTSSSSEVKVFPRQLNSDSSQFTTYYEIQTNEPEYINSFQKKNSATGDNLISSQSDLQDENSSVEDTDLLTEETATEERITVIKRRNSDERASIVQGSEQNNFQTKYDNQMQPDVQSNTDYDDEDYVTNENFLQTPSSGELDEEETNSIITNSDQDASTLMALKTSKPNHLRVYKLHKINARTKDRRSKKFRLKKFKVKQPHKLQTKSQAQIRKEINGAGKRYHVKNNRLKTHNKMLHSVGHKFYQRASNPSENIYKRTHKFKTTHRTKSRQKKTTRKKKTKSKLSHRNNRDHRSRIRMQHIYIFMTCAIIILIVITMIFQLYIVLLKHYSKRTLSLSLELYKNSIWSSPLSVNSEDRRALLEQEIIDAKLTKDKHQLKQNLDKITERTTFVEPEELRQNYESAEHNEKLKRNLCRHLL</sequence>
<comment type="caution">
    <text evidence="3">The sequence shown here is derived from an EMBL/GenBank/DDBJ whole genome shotgun (WGS) entry which is preliminary data.</text>
</comment>
<reference evidence="3" key="1">
    <citation type="submission" date="2020-08" db="EMBL/GenBank/DDBJ databases">
        <title>Multicomponent nature underlies the extraordinary mechanical properties of spider dragline silk.</title>
        <authorList>
            <person name="Kono N."/>
            <person name="Nakamura H."/>
            <person name="Mori M."/>
            <person name="Yoshida Y."/>
            <person name="Ohtoshi R."/>
            <person name="Malay A.D."/>
            <person name="Moran D.A.P."/>
            <person name="Tomita M."/>
            <person name="Numata K."/>
            <person name="Arakawa K."/>
        </authorList>
    </citation>
    <scope>NUCLEOTIDE SEQUENCE</scope>
</reference>